<feature type="transmembrane region" description="Helical" evidence="1">
    <location>
        <begin position="12"/>
        <end position="32"/>
    </location>
</feature>
<evidence type="ECO:0000313" key="2">
    <source>
        <dbReference type="EMBL" id="KKL25256.1"/>
    </source>
</evidence>
<name>A0A0F9E5X3_9ZZZZ</name>
<comment type="caution">
    <text evidence="2">The sequence shown here is derived from an EMBL/GenBank/DDBJ whole genome shotgun (WGS) entry which is preliminary data.</text>
</comment>
<sequence length="221" mass="26083">MFMGDDGEIGMYNPGVIVGAVIVILCCPAYLYDRKHTEEYKLKQEKVKFQLQLQQKRLETALGQACFLYNQLLDIHQQVYLGEKITLSEYDMDYIGKDFETKQLHSQVKQNIPKRISDAFNHFFRRVKNGETPGFPKFHKRVFYKSITYPQYQQEIYPNNRLYVSKIGMIKIKKHREIEGTIKTLTIKKENDEWYVVFSCDNVPVEKVNNNFKSEVEGFLL</sequence>
<dbReference type="EMBL" id="LAZR01036286">
    <property type="protein sequence ID" value="KKL25256.1"/>
    <property type="molecule type" value="Genomic_DNA"/>
</dbReference>
<dbReference type="AlphaFoldDB" id="A0A0F9E5X3"/>
<gene>
    <name evidence="2" type="ORF">LCGC14_2407150</name>
</gene>
<evidence type="ECO:0000256" key="1">
    <source>
        <dbReference type="SAM" id="Phobius"/>
    </source>
</evidence>
<organism evidence="2">
    <name type="scientific">marine sediment metagenome</name>
    <dbReference type="NCBI Taxonomy" id="412755"/>
    <lineage>
        <taxon>unclassified sequences</taxon>
        <taxon>metagenomes</taxon>
        <taxon>ecological metagenomes</taxon>
    </lineage>
</organism>
<accession>A0A0F9E5X3</accession>
<proteinExistence type="predicted"/>
<evidence type="ECO:0008006" key="3">
    <source>
        <dbReference type="Google" id="ProtNLM"/>
    </source>
</evidence>
<protein>
    <recommendedName>
        <fullName evidence="3">Transposase</fullName>
    </recommendedName>
</protein>
<keyword evidence="1" id="KW-0472">Membrane</keyword>
<reference evidence="2" key="1">
    <citation type="journal article" date="2015" name="Nature">
        <title>Complex archaea that bridge the gap between prokaryotes and eukaryotes.</title>
        <authorList>
            <person name="Spang A."/>
            <person name="Saw J.H."/>
            <person name="Jorgensen S.L."/>
            <person name="Zaremba-Niedzwiedzka K."/>
            <person name="Martijn J."/>
            <person name="Lind A.E."/>
            <person name="van Eijk R."/>
            <person name="Schleper C."/>
            <person name="Guy L."/>
            <person name="Ettema T.J."/>
        </authorList>
    </citation>
    <scope>NUCLEOTIDE SEQUENCE</scope>
</reference>
<keyword evidence="1" id="KW-1133">Transmembrane helix</keyword>
<keyword evidence="1" id="KW-0812">Transmembrane</keyword>